<keyword evidence="3" id="KW-1185">Reference proteome</keyword>
<dbReference type="RefSeq" id="WP_147250900.1">
    <property type="nucleotide sequence ID" value="NZ_QNRT01000001.1"/>
</dbReference>
<evidence type="ECO:0000313" key="3">
    <source>
        <dbReference type="Proteomes" id="UP000253083"/>
    </source>
</evidence>
<dbReference type="Proteomes" id="UP000253083">
    <property type="component" value="Unassembled WGS sequence"/>
</dbReference>
<feature type="transmembrane region" description="Helical" evidence="1">
    <location>
        <begin position="20"/>
        <end position="41"/>
    </location>
</feature>
<keyword evidence="1" id="KW-0472">Membrane</keyword>
<reference evidence="2 3" key="1">
    <citation type="submission" date="2018-06" db="EMBL/GenBank/DDBJ databases">
        <title>Genomic Encyclopedia of Type Strains, Phase IV (KMG-IV): sequencing the most valuable type-strain genomes for metagenomic binning, comparative biology and taxonomic classification.</title>
        <authorList>
            <person name="Goeker M."/>
        </authorList>
    </citation>
    <scope>NUCLEOTIDE SEQUENCE [LARGE SCALE GENOMIC DNA]</scope>
    <source>
        <strain evidence="2 3">DSM 24032</strain>
    </source>
</reference>
<organism evidence="2 3">
    <name type="scientific">Arenicella xantha</name>
    <dbReference type="NCBI Taxonomy" id="644221"/>
    <lineage>
        <taxon>Bacteria</taxon>
        <taxon>Pseudomonadati</taxon>
        <taxon>Pseudomonadota</taxon>
        <taxon>Gammaproteobacteria</taxon>
        <taxon>Arenicellales</taxon>
        <taxon>Arenicellaceae</taxon>
        <taxon>Arenicella</taxon>
    </lineage>
</organism>
<evidence type="ECO:0000313" key="2">
    <source>
        <dbReference type="EMBL" id="RBP52961.1"/>
    </source>
</evidence>
<dbReference type="InParanoid" id="A0A395JMS6"/>
<gene>
    <name evidence="2" type="ORF">DFR28_101345</name>
</gene>
<keyword evidence="1" id="KW-1133">Transmembrane helix</keyword>
<dbReference type="OrthoDB" id="6362682at2"/>
<sequence>MNTRPQSNKTDRKTNLCRILSFVGLYAMITFIGLELSLRFLGFQPHMSRKSLEGPIYHQEDLELGWKFAPGQYDVPVNRWGHSMHASILPEGGRATTSEDRPEGLEKLVFIGGSFTFGSGLNDDQVFTWKLQSRFKNLDIRNLGVGAYGTYQSLIVLEQELKKEDKPKAVIYGYIGAHRFRNVAHPRWLQLVHYNSRKVHPKTPYVTLNDLGEYQRQVPIGMTKIPFSEKLVTLSKAETLVNKLLAYRRVQNMSKLTQILVLEMQRLCLENDVKFYLSVFIKSKTDDPITDSFIDENQISYIDSQVPLTHKNTIRGDGHPIEAVHDIWAQRIGDRLIRDNVATDQSF</sequence>
<evidence type="ECO:0008006" key="4">
    <source>
        <dbReference type="Google" id="ProtNLM"/>
    </source>
</evidence>
<dbReference type="Gene3D" id="3.40.50.1110">
    <property type="entry name" value="SGNH hydrolase"/>
    <property type="match status" value="1"/>
</dbReference>
<evidence type="ECO:0000256" key="1">
    <source>
        <dbReference type="SAM" id="Phobius"/>
    </source>
</evidence>
<dbReference type="SUPFAM" id="SSF52266">
    <property type="entry name" value="SGNH hydrolase"/>
    <property type="match status" value="1"/>
</dbReference>
<accession>A0A395JMS6</accession>
<keyword evidence="1" id="KW-0812">Transmembrane</keyword>
<dbReference type="AlphaFoldDB" id="A0A395JMS6"/>
<proteinExistence type="predicted"/>
<protein>
    <recommendedName>
        <fullName evidence="4">SGNH/GDSL hydrolase family protein</fullName>
    </recommendedName>
</protein>
<comment type="caution">
    <text evidence="2">The sequence shown here is derived from an EMBL/GenBank/DDBJ whole genome shotgun (WGS) entry which is preliminary data.</text>
</comment>
<name>A0A395JMS6_9GAMM</name>
<dbReference type="GO" id="GO:0016788">
    <property type="term" value="F:hydrolase activity, acting on ester bonds"/>
    <property type="evidence" value="ECO:0007669"/>
    <property type="project" value="UniProtKB-ARBA"/>
</dbReference>
<dbReference type="InterPro" id="IPR036514">
    <property type="entry name" value="SGNH_hydro_sf"/>
</dbReference>
<dbReference type="EMBL" id="QNRT01000001">
    <property type="protein sequence ID" value="RBP52961.1"/>
    <property type="molecule type" value="Genomic_DNA"/>
</dbReference>